<gene>
    <name evidence="3" type="primary">Vigan.04G099100</name>
    <name evidence="3" type="ORF">VIGAN_04099100</name>
</gene>
<dbReference type="Pfam" id="PF23247">
    <property type="entry name" value="LRR_RPS2"/>
    <property type="match status" value="1"/>
</dbReference>
<accession>A0A0S3RTA4</accession>
<dbReference type="PANTHER" id="PTHR33463:SF196">
    <property type="entry name" value="NB-ARC DOMAIN DISEASE RESISTANCE PROTEIN"/>
    <property type="match status" value="1"/>
</dbReference>
<dbReference type="Gene3D" id="3.80.10.10">
    <property type="entry name" value="Ribonuclease Inhibitor"/>
    <property type="match status" value="1"/>
</dbReference>
<dbReference type="Proteomes" id="UP000291084">
    <property type="component" value="Chromosome 4"/>
</dbReference>
<dbReference type="InterPro" id="IPR032675">
    <property type="entry name" value="LRR_dom_sf"/>
</dbReference>
<dbReference type="SUPFAM" id="SSF52047">
    <property type="entry name" value="RNI-like"/>
    <property type="match status" value="1"/>
</dbReference>
<evidence type="ECO:0000256" key="1">
    <source>
        <dbReference type="ARBA" id="ARBA00022821"/>
    </source>
</evidence>
<evidence type="ECO:0000313" key="3">
    <source>
        <dbReference type="EMBL" id="BAT83773.1"/>
    </source>
</evidence>
<dbReference type="InterPro" id="IPR050905">
    <property type="entry name" value="Plant_NBS-LRR"/>
</dbReference>
<dbReference type="PANTHER" id="PTHR33463">
    <property type="entry name" value="NB-ARC DOMAIN-CONTAINING PROTEIN-RELATED"/>
    <property type="match status" value="1"/>
</dbReference>
<evidence type="ECO:0000313" key="4">
    <source>
        <dbReference type="Proteomes" id="UP000291084"/>
    </source>
</evidence>
<proteinExistence type="predicted"/>
<protein>
    <recommendedName>
        <fullName evidence="2">Disease resistance protein At4g27190-like leucine-rich repeats domain-containing protein</fullName>
    </recommendedName>
</protein>
<feature type="domain" description="Disease resistance protein At4g27190-like leucine-rich repeats" evidence="2">
    <location>
        <begin position="24"/>
        <end position="117"/>
    </location>
</feature>
<dbReference type="AlphaFoldDB" id="A0A0S3RTA4"/>
<organism evidence="3 4">
    <name type="scientific">Vigna angularis var. angularis</name>
    <dbReference type="NCBI Taxonomy" id="157739"/>
    <lineage>
        <taxon>Eukaryota</taxon>
        <taxon>Viridiplantae</taxon>
        <taxon>Streptophyta</taxon>
        <taxon>Embryophyta</taxon>
        <taxon>Tracheophyta</taxon>
        <taxon>Spermatophyta</taxon>
        <taxon>Magnoliopsida</taxon>
        <taxon>eudicotyledons</taxon>
        <taxon>Gunneridae</taxon>
        <taxon>Pentapetalae</taxon>
        <taxon>rosids</taxon>
        <taxon>fabids</taxon>
        <taxon>Fabales</taxon>
        <taxon>Fabaceae</taxon>
        <taxon>Papilionoideae</taxon>
        <taxon>50 kb inversion clade</taxon>
        <taxon>NPAAA clade</taxon>
        <taxon>indigoferoid/millettioid clade</taxon>
        <taxon>Phaseoleae</taxon>
        <taxon>Vigna</taxon>
    </lineage>
</organism>
<keyword evidence="4" id="KW-1185">Reference proteome</keyword>
<evidence type="ECO:0000259" key="2">
    <source>
        <dbReference type="Pfam" id="PF23247"/>
    </source>
</evidence>
<name>A0A0S3RTA4_PHAAN</name>
<dbReference type="EMBL" id="AP015037">
    <property type="protein sequence ID" value="BAT83773.1"/>
    <property type="molecule type" value="Genomic_DNA"/>
</dbReference>
<keyword evidence="1" id="KW-0611">Plant defense</keyword>
<dbReference type="InterPro" id="IPR057135">
    <property type="entry name" value="At4g27190-like_LRR"/>
</dbReference>
<reference evidence="3 4" key="1">
    <citation type="journal article" date="2015" name="Sci. Rep.">
        <title>The power of single molecule real-time sequencing technology in the de novo assembly of a eukaryotic genome.</title>
        <authorList>
            <person name="Sakai H."/>
            <person name="Naito K."/>
            <person name="Ogiso-Tanaka E."/>
            <person name="Takahashi Y."/>
            <person name="Iseki K."/>
            <person name="Muto C."/>
            <person name="Satou K."/>
            <person name="Teruya K."/>
            <person name="Shiroma A."/>
            <person name="Shimoji M."/>
            <person name="Hirano T."/>
            <person name="Itoh T."/>
            <person name="Kaga A."/>
            <person name="Tomooka N."/>
        </authorList>
    </citation>
    <scope>NUCLEOTIDE SEQUENCE [LARGE SCALE GENOMIC DNA]</scope>
    <source>
        <strain evidence="4">cv. Shumari</strain>
    </source>
</reference>
<sequence length="117" mass="13503">MTWGHQSLGELNDVGDIFYELNVEGFPNLKHLSIANNIGINYVISPMEQFHPLLAFPKLESIWLYKLYNLEKICDNELVDASFCRLKVIKIKTCVKLVNLFPFCMVILLSELEIIEV</sequence>